<gene>
    <name evidence="2" type="ORF">ACHHYP_01408</name>
</gene>
<feature type="transmembrane region" description="Helical" evidence="1">
    <location>
        <begin position="83"/>
        <end position="103"/>
    </location>
</feature>
<dbReference type="EMBL" id="JNBR01000366">
    <property type="protein sequence ID" value="OQR94374.1"/>
    <property type="molecule type" value="Genomic_DNA"/>
</dbReference>
<evidence type="ECO:0000313" key="3">
    <source>
        <dbReference type="Proteomes" id="UP000243579"/>
    </source>
</evidence>
<protein>
    <submittedName>
        <fullName evidence="2">Transmembrane protein</fullName>
    </submittedName>
</protein>
<evidence type="ECO:0000256" key="1">
    <source>
        <dbReference type="SAM" id="Phobius"/>
    </source>
</evidence>
<keyword evidence="3" id="KW-1185">Reference proteome</keyword>
<proteinExistence type="predicted"/>
<accession>A0A1V9Z8P1</accession>
<keyword evidence="1 2" id="KW-0812">Transmembrane</keyword>
<sequence>MLLMGPSRGLGRVGLRHARVFFSSTSPRMAPIKEDEFPGIFPAAKKSMLQDVVDRLNYSMANHPQVTMAFVISADMASIFGTYGLLQLSGVVISPEFALAFAASRPLRRLRMPFDLAMAALLSKMFPPLSRVRVSSMFPTVPQDQGLLHKGMSTMTDIMDKYGACYMIGSRLAGLTVVNSLYFALIQGVDILPYLEQFGFGELGSAMGTWAASVVMASVFYPVTLSATGYVVPGIARALAAAKANAAKRS</sequence>
<evidence type="ECO:0000313" key="2">
    <source>
        <dbReference type="EMBL" id="OQR94374.1"/>
    </source>
</evidence>
<dbReference type="Proteomes" id="UP000243579">
    <property type="component" value="Unassembled WGS sequence"/>
</dbReference>
<dbReference type="AlphaFoldDB" id="A0A1V9Z8P1"/>
<feature type="transmembrane region" description="Helical" evidence="1">
    <location>
        <begin position="168"/>
        <end position="189"/>
    </location>
</feature>
<comment type="caution">
    <text evidence="2">The sequence shown here is derived from an EMBL/GenBank/DDBJ whole genome shotgun (WGS) entry which is preliminary data.</text>
</comment>
<name>A0A1V9Z8P1_ACHHY</name>
<organism evidence="2 3">
    <name type="scientific">Achlya hypogyna</name>
    <name type="common">Oomycete</name>
    <name type="synonym">Protoachlya hypogyna</name>
    <dbReference type="NCBI Taxonomy" id="1202772"/>
    <lineage>
        <taxon>Eukaryota</taxon>
        <taxon>Sar</taxon>
        <taxon>Stramenopiles</taxon>
        <taxon>Oomycota</taxon>
        <taxon>Saprolegniomycetes</taxon>
        <taxon>Saprolegniales</taxon>
        <taxon>Achlyaceae</taxon>
        <taxon>Achlya</taxon>
    </lineage>
</organism>
<feature type="transmembrane region" description="Helical" evidence="1">
    <location>
        <begin position="209"/>
        <end position="232"/>
    </location>
</feature>
<dbReference type="OrthoDB" id="426386at2759"/>
<keyword evidence="1" id="KW-1133">Transmembrane helix</keyword>
<keyword evidence="1" id="KW-0472">Membrane</keyword>
<reference evidence="2 3" key="1">
    <citation type="journal article" date="2014" name="Genome Biol. Evol.">
        <title>The secreted proteins of Achlya hypogyna and Thraustotheca clavata identify the ancestral oomycete secretome and reveal gene acquisitions by horizontal gene transfer.</title>
        <authorList>
            <person name="Misner I."/>
            <person name="Blouin N."/>
            <person name="Leonard G."/>
            <person name="Richards T.A."/>
            <person name="Lane C.E."/>
        </authorList>
    </citation>
    <scope>NUCLEOTIDE SEQUENCE [LARGE SCALE GENOMIC DNA]</scope>
    <source>
        <strain evidence="2 3">ATCC 48635</strain>
    </source>
</reference>